<dbReference type="RefSeq" id="WP_284304380.1">
    <property type="nucleotide sequence ID" value="NZ_BSUO01000001.1"/>
</dbReference>
<comment type="caution">
    <text evidence="1">The sequence shown here is derived from an EMBL/GenBank/DDBJ whole genome shotgun (WGS) entry which is preliminary data.</text>
</comment>
<dbReference type="SUPFAM" id="SSF52540">
    <property type="entry name" value="P-loop containing nucleoside triphosphate hydrolases"/>
    <property type="match status" value="1"/>
</dbReference>
<protein>
    <recommendedName>
        <fullName evidence="3">AAA domain-containing protein</fullName>
    </recommendedName>
</protein>
<gene>
    <name evidence="1" type="ORF">GCM10025883_27740</name>
</gene>
<reference evidence="2" key="1">
    <citation type="journal article" date="2019" name="Int. J. Syst. Evol. Microbiol.">
        <title>The Global Catalogue of Microorganisms (GCM) 10K type strain sequencing project: providing services to taxonomists for standard genome sequencing and annotation.</title>
        <authorList>
            <consortium name="The Broad Institute Genomics Platform"/>
            <consortium name="The Broad Institute Genome Sequencing Center for Infectious Disease"/>
            <person name="Wu L."/>
            <person name="Ma J."/>
        </authorList>
    </citation>
    <scope>NUCLEOTIDE SEQUENCE [LARGE SCALE GENOMIC DNA]</scope>
    <source>
        <strain evidence="2">NBRC 113072</strain>
    </source>
</reference>
<sequence length="309" mass="33290">MLADALQLPLSDLARPSAGKKIRTALKTFLSFNATVTSEGTWTFGLDLDGDTGGGADSGALDLDLSKVVRDVAAAAAAEKVGLALLIDEAQDLTIEELTALCSIAHRASQRSWPVLLALAGLPSLPVQLAEAKSYAERLFSYHPVRELTEHDARAALVEPALEQGVAWDQDAVGHVIGATGGYPYFLQEYGQSCWEQADDMGRTITFDDARTGSLLALRDLDNGFFRIRWERATPKERQYLHAMAVDGDGGSSSGEVAKRLGKKPAALGPTRANLISKGLVYAPEHGRIAFTVPRMAGFITRQPHEIQY</sequence>
<name>A0ABQ6ITB8_9MICO</name>
<dbReference type="EMBL" id="BSUO01000001">
    <property type="protein sequence ID" value="GMA40729.1"/>
    <property type="molecule type" value="Genomic_DNA"/>
</dbReference>
<proteinExistence type="predicted"/>
<dbReference type="Proteomes" id="UP001157126">
    <property type="component" value="Unassembled WGS sequence"/>
</dbReference>
<evidence type="ECO:0008006" key="3">
    <source>
        <dbReference type="Google" id="ProtNLM"/>
    </source>
</evidence>
<organism evidence="1 2">
    <name type="scientific">Mobilicoccus caccae</name>
    <dbReference type="NCBI Taxonomy" id="1859295"/>
    <lineage>
        <taxon>Bacteria</taxon>
        <taxon>Bacillati</taxon>
        <taxon>Actinomycetota</taxon>
        <taxon>Actinomycetes</taxon>
        <taxon>Micrococcales</taxon>
        <taxon>Dermatophilaceae</taxon>
        <taxon>Mobilicoccus</taxon>
    </lineage>
</organism>
<evidence type="ECO:0000313" key="1">
    <source>
        <dbReference type="EMBL" id="GMA40729.1"/>
    </source>
</evidence>
<keyword evidence="2" id="KW-1185">Reference proteome</keyword>
<accession>A0ABQ6ITB8</accession>
<dbReference type="InterPro" id="IPR027417">
    <property type="entry name" value="P-loop_NTPase"/>
</dbReference>
<evidence type="ECO:0000313" key="2">
    <source>
        <dbReference type="Proteomes" id="UP001157126"/>
    </source>
</evidence>